<evidence type="ECO:0000256" key="6">
    <source>
        <dbReference type="ARBA" id="ARBA00022989"/>
    </source>
</evidence>
<keyword evidence="5 9" id="KW-0812">Transmembrane</keyword>
<evidence type="ECO:0000256" key="2">
    <source>
        <dbReference type="ARBA" id="ARBA00022448"/>
    </source>
</evidence>
<keyword evidence="6 9" id="KW-1133">Transmembrane helix</keyword>
<keyword evidence="3" id="KW-1003">Cell membrane</keyword>
<keyword evidence="4 9" id="KW-0997">Cell inner membrane</keyword>
<feature type="transmembrane region" description="Helical" evidence="9">
    <location>
        <begin position="18"/>
        <end position="40"/>
    </location>
</feature>
<keyword evidence="7 9" id="KW-0472">Membrane</keyword>
<keyword evidence="12" id="KW-1185">Reference proteome</keyword>
<dbReference type="Proteomes" id="UP000553193">
    <property type="component" value="Unassembled WGS sequence"/>
</dbReference>
<feature type="transmembrane region" description="Helical" evidence="9">
    <location>
        <begin position="89"/>
        <end position="111"/>
    </location>
</feature>
<evidence type="ECO:0000313" key="12">
    <source>
        <dbReference type="Proteomes" id="UP000553193"/>
    </source>
</evidence>
<accession>A0A840ADT2</accession>
<evidence type="ECO:0000256" key="1">
    <source>
        <dbReference type="ARBA" id="ARBA00004429"/>
    </source>
</evidence>
<dbReference type="PANTHER" id="PTHR35011">
    <property type="entry name" value="2,3-DIKETO-L-GULONATE TRAP TRANSPORTER SMALL PERMEASE PROTEIN YIAM"/>
    <property type="match status" value="1"/>
</dbReference>
<comment type="caution">
    <text evidence="11">The sequence shown here is derived from an EMBL/GenBank/DDBJ whole genome shotgun (WGS) entry which is preliminary data.</text>
</comment>
<dbReference type="GO" id="GO:0022857">
    <property type="term" value="F:transmembrane transporter activity"/>
    <property type="evidence" value="ECO:0007669"/>
    <property type="project" value="UniProtKB-UniRule"/>
</dbReference>
<keyword evidence="2 9" id="KW-0813">Transport</keyword>
<evidence type="ECO:0000256" key="9">
    <source>
        <dbReference type="RuleBase" id="RU369079"/>
    </source>
</evidence>
<dbReference type="EMBL" id="JACIDJ010000003">
    <property type="protein sequence ID" value="MBB3898706.1"/>
    <property type="molecule type" value="Genomic_DNA"/>
</dbReference>
<comment type="subcellular location">
    <subcellularLocation>
        <location evidence="1 9">Cell inner membrane</location>
        <topology evidence="1 9">Multi-pass membrane protein</topology>
    </subcellularLocation>
</comment>
<evidence type="ECO:0000313" key="11">
    <source>
        <dbReference type="EMBL" id="MBB3898706.1"/>
    </source>
</evidence>
<comment type="similarity">
    <text evidence="8 9">Belongs to the TRAP transporter small permease family.</text>
</comment>
<dbReference type="PANTHER" id="PTHR35011:SF4">
    <property type="entry name" value="SLL1102 PROTEIN"/>
    <property type="match status" value="1"/>
</dbReference>
<sequence>MQALLVNVDRISAFIGKVFAWCIVLLTGAIVYEVFARYLFRAPTAWAFDVSYMLYGTLFMMAGAYTLSRQGHVRADFIYRLFPVRVQGGLDFVLYILFFFPGMLALVYFGWDFFTQSYWQNERSSISPNGPYIWPFKFIIPFAGALMILQGIAETARAAIAWRSGAWPDRLHDVEELEVLTLKQAQAAREAEMAAARRAEMPL</sequence>
<dbReference type="AlphaFoldDB" id="A0A840ADT2"/>
<evidence type="ECO:0000256" key="7">
    <source>
        <dbReference type="ARBA" id="ARBA00023136"/>
    </source>
</evidence>
<dbReference type="RefSeq" id="WP_184383798.1">
    <property type="nucleotide sequence ID" value="NZ_JACIDJ010000003.1"/>
</dbReference>
<protein>
    <recommendedName>
        <fullName evidence="9">TRAP transporter small permease protein</fullName>
    </recommendedName>
</protein>
<gene>
    <name evidence="11" type="ORF">GGQ83_002149</name>
</gene>
<dbReference type="InterPro" id="IPR055348">
    <property type="entry name" value="DctQ"/>
</dbReference>
<proteinExistence type="inferred from homology"/>
<comment type="function">
    <text evidence="9">Part of the tripartite ATP-independent periplasmic (TRAP) transport system.</text>
</comment>
<feature type="domain" description="Tripartite ATP-independent periplasmic transporters DctQ component" evidence="10">
    <location>
        <begin position="27"/>
        <end position="158"/>
    </location>
</feature>
<organism evidence="11 12">
    <name type="scientific">Roseococcus suduntuyensis</name>
    <dbReference type="NCBI Taxonomy" id="455361"/>
    <lineage>
        <taxon>Bacteria</taxon>
        <taxon>Pseudomonadati</taxon>
        <taxon>Pseudomonadota</taxon>
        <taxon>Alphaproteobacteria</taxon>
        <taxon>Acetobacterales</taxon>
        <taxon>Roseomonadaceae</taxon>
        <taxon>Roseococcus</taxon>
    </lineage>
</organism>
<evidence type="ECO:0000256" key="5">
    <source>
        <dbReference type="ARBA" id="ARBA00022692"/>
    </source>
</evidence>
<evidence type="ECO:0000256" key="4">
    <source>
        <dbReference type="ARBA" id="ARBA00022519"/>
    </source>
</evidence>
<evidence type="ECO:0000259" key="10">
    <source>
        <dbReference type="Pfam" id="PF04290"/>
    </source>
</evidence>
<dbReference type="InterPro" id="IPR007387">
    <property type="entry name" value="TRAP_DctQ"/>
</dbReference>
<dbReference type="Pfam" id="PF04290">
    <property type="entry name" value="DctQ"/>
    <property type="match status" value="1"/>
</dbReference>
<feature type="transmembrane region" description="Helical" evidence="9">
    <location>
        <begin position="52"/>
        <end position="68"/>
    </location>
</feature>
<feature type="transmembrane region" description="Helical" evidence="9">
    <location>
        <begin position="131"/>
        <end position="153"/>
    </location>
</feature>
<evidence type="ECO:0000256" key="3">
    <source>
        <dbReference type="ARBA" id="ARBA00022475"/>
    </source>
</evidence>
<dbReference type="GO" id="GO:0005886">
    <property type="term" value="C:plasma membrane"/>
    <property type="evidence" value="ECO:0007669"/>
    <property type="project" value="UniProtKB-SubCell"/>
</dbReference>
<evidence type="ECO:0000256" key="8">
    <source>
        <dbReference type="ARBA" id="ARBA00038436"/>
    </source>
</evidence>
<comment type="subunit">
    <text evidence="9">The complex comprises the extracytoplasmic solute receptor protein and the two transmembrane proteins.</text>
</comment>
<reference evidence="11 12" key="1">
    <citation type="submission" date="2020-08" db="EMBL/GenBank/DDBJ databases">
        <title>Genomic Encyclopedia of Type Strains, Phase IV (KMG-IV): sequencing the most valuable type-strain genomes for metagenomic binning, comparative biology and taxonomic classification.</title>
        <authorList>
            <person name="Goeker M."/>
        </authorList>
    </citation>
    <scope>NUCLEOTIDE SEQUENCE [LARGE SCALE GENOMIC DNA]</scope>
    <source>
        <strain evidence="11 12">DSM 19979</strain>
    </source>
</reference>
<name>A0A840ADT2_9PROT</name>